<evidence type="ECO:0000313" key="1">
    <source>
        <dbReference type="EMBL" id="PPV17689.1"/>
    </source>
</evidence>
<dbReference type="Proteomes" id="UP000238081">
    <property type="component" value="Unassembled WGS sequence"/>
</dbReference>
<dbReference type="EMBL" id="LRDH01000002">
    <property type="protein sequence ID" value="PPV17689.1"/>
    <property type="molecule type" value="Genomic_DNA"/>
</dbReference>
<accession>A0A2S7FF16</accession>
<sequence length="188" mass="22298">MYMYEIIHTNLISKITYSIYNFIEYFARDDKTKTISVSIPSDILYRSQLICEYIKGEIDEDFDLDNLLMILYMNFIKECVKNYNPKSVYALLNKTYYDTKNIIISDGKNDISIDRAPVKLSVLELSVSTMDFKKGQLILDEIYELYHSRYSFSKLLESLWMDFIYSYKTGQNKRAYHSIIKMLEECLS</sequence>
<name>A0A2S7FF16_CLOBU</name>
<comment type="caution">
    <text evidence="1">The sequence shown here is derived from an EMBL/GenBank/DDBJ whole genome shotgun (WGS) entry which is preliminary data.</text>
</comment>
<reference evidence="1 2" key="1">
    <citation type="submission" date="2016-01" db="EMBL/GenBank/DDBJ databases">
        <title>Characterization of the Clostridium difficile lineages that are prevalent in Hong Kong and China.</title>
        <authorList>
            <person name="Kwok J.S.-L."/>
            <person name="Lam W.-Y."/>
            <person name="Ip M."/>
            <person name="Chan T.-F."/>
            <person name="Hawkey P.M."/>
            <person name="Tsui S.K.-W."/>
        </authorList>
    </citation>
    <scope>NUCLEOTIDE SEQUENCE [LARGE SCALE GENOMIC DNA]</scope>
    <source>
        <strain evidence="1 2">300064</strain>
    </source>
</reference>
<proteinExistence type="predicted"/>
<protein>
    <submittedName>
        <fullName evidence="1">Uncharacterized protein</fullName>
    </submittedName>
</protein>
<evidence type="ECO:0000313" key="2">
    <source>
        <dbReference type="Proteomes" id="UP000238081"/>
    </source>
</evidence>
<dbReference type="AlphaFoldDB" id="A0A2S7FF16"/>
<organism evidence="1 2">
    <name type="scientific">Clostridium butyricum</name>
    <dbReference type="NCBI Taxonomy" id="1492"/>
    <lineage>
        <taxon>Bacteria</taxon>
        <taxon>Bacillati</taxon>
        <taxon>Bacillota</taxon>
        <taxon>Clostridia</taxon>
        <taxon>Eubacteriales</taxon>
        <taxon>Clostridiaceae</taxon>
        <taxon>Clostridium</taxon>
    </lineage>
</organism>
<gene>
    <name evidence="1" type="ORF">AWN73_06710</name>
</gene>